<dbReference type="Pfam" id="PF03398">
    <property type="entry name" value="Ist1"/>
    <property type="match status" value="1"/>
</dbReference>
<feature type="compositionally biased region" description="Polar residues" evidence="2">
    <location>
        <begin position="282"/>
        <end position="295"/>
    </location>
</feature>
<evidence type="ECO:0008006" key="4">
    <source>
        <dbReference type="Google" id="ProtNLM"/>
    </source>
</evidence>
<feature type="compositionally biased region" description="Polar residues" evidence="2">
    <location>
        <begin position="428"/>
        <end position="439"/>
    </location>
</feature>
<evidence type="ECO:0000256" key="1">
    <source>
        <dbReference type="ARBA" id="ARBA00005536"/>
    </source>
</evidence>
<dbReference type="InterPro" id="IPR005061">
    <property type="entry name" value="Ist1"/>
</dbReference>
<proteinExistence type="inferred from homology"/>
<dbReference type="EMBL" id="GHES01025964">
    <property type="protein sequence ID" value="MPA56523.1"/>
    <property type="molecule type" value="Transcribed_RNA"/>
</dbReference>
<dbReference type="InterPro" id="IPR042277">
    <property type="entry name" value="IST1-like"/>
</dbReference>
<dbReference type="FunFam" id="1.20.1260.60:FF:000002">
    <property type="entry name" value="Vacuolar protein sorting-associated protein IST1"/>
    <property type="match status" value="1"/>
</dbReference>
<feature type="region of interest" description="Disordered" evidence="2">
    <location>
        <begin position="182"/>
        <end position="306"/>
    </location>
</feature>
<comment type="similarity">
    <text evidence="1">Belongs to the IST1 family.</text>
</comment>
<dbReference type="Gene3D" id="1.20.1260.60">
    <property type="entry name" value="Vacuolar protein sorting-associated protein Ist1"/>
    <property type="match status" value="1"/>
</dbReference>
<feature type="compositionally biased region" description="Polar residues" evidence="2">
    <location>
        <begin position="357"/>
        <end position="367"/>
    </location>
</feature>
<reference evidence="3" key="1">
    <citation type="submission" date="2019-08" db="EMBL/GenBank/DDBJ databases">
        <title>Reference gene set and small RNA set construction with multiple tissues from Davidia involucrata Baill.</title>
        <authorList>
            <person name="Yang H."/>
            <person name="Zhou C."/>
            <person name="Li G."/>
            <person name="Wang J."/>
            <person name="Gao P."/>
            <person name="Wang M."/>
            <person name="Wang R."/>
            <person name="Zhao Y."/>
        </authorList>
    </citation>
    <scope>NUCLEOTIDE SEQUENCE</scope>
    <source>
        <tissue evidence="3">Mixed with DoveR01_LX</tissue>
    </source>
</reference>
<feature type="region of interest" description="Disordered" evidence="2">
    <location>
        <begin position="581"/>
        <end position="611"/>
    </location>
</feature>
<dbReference type="AlphaFoldDB" id="A0A5B7AN72"/>
<feature type="compositionally biased region" description="Basic and acidic residues" evidence="2">
    <location>
        <begin position="212"/>
        <end position="280"/>
    </location>
</feature>
<sequence>MLDGLLGRGFSSKCKSLIKLTRTRIDVNRRNKDARQRIMKKDIADLLANGLDINAYGRTEEFFAGLNLLFCYDFIEQSCEYILKQLSIMQKQRECPEECREAVSSLMFAAARFSDLPELRELRDMFQERYGSSLECFANQKFVEKLSSKPPTTEKKLQLLQDIALEFSIKWNSRGFEQRMATPSAVTQDQPGKYGPYYVTDDKYKLPNGKDTVPKREKSSVSSKKRGELVNDRHGMRNGMEGDGHEPLASRKETIPQRDNHDISFRGRQEFTADKHELLNGKESTLKTVGSGSSSRGKKPELIDGGYKLHNDRIDIVPGRDVWNPLSYGKPEAAASCAGLPVKSEGKDVSSAGYNHGGQQNIVSSTRKVQEEETDKLKSYYSNALPPPYVISKDNAIPPPYTKPKDSKHEGNIGSKHSSSDCDGASMGPSTHNRANSVNRSERMQIGSEHPNNEGQVVGPARVKSHGHEKDYHCQDDVTLPKPRSVRRKHSKSSSSHDDHGNFEDAGAVKRSSTSRRRENSRRGLQILFDDEHYHKDEEEKMIDKLLLHYSKKPSNCEPGKVRRKPKPHPSHQIVADAVGSMQHRSGDGGPDVEPEMVPPPTRSVSLPHEQIAPSETKKVFARAISFQPDNQAPHVHPKLPDYDDLAARFAALKGR</sequence>
<protein>
    <recommendedName>
        <fullName evidence="4">Regulator of Vps4 activity in the MVB pathway protein</fullName>
    </recommendedName>
</protein>
<evidence type="ECO:0000313" key="3">
    <source>
        <dbReference type="EMBL" id="MPA56523.1"/>
    </source>
</evidence>
<name>A0A5B7AN72_DAVIN</name>
<evidence type="ECO:0000256" key="2">
    <source>
        <dbReference type="SAM" id="MobiDB-lite"/>
    </source>
</evidence>
<feature type="region of interest" description="Disordered" evidence="2">
    <location>
        <begin position="347"/>
        <end position="521"/>
    </location>
</feature>
<feature type="compositionally biased region" description="Basic and acidic residues" evidence="2">
    <location>
        <begin position="466"/>
        <end position="476"/>
    </location>
</feature>
<gene>
    <name evidence="3" type="ORF">Din_025964</name>
</gene>
<dbReference type="PANTHER" id="PTHR12161">
    <property type="entry name" value="IST1 FAMILY MEMBER"/>
    <property type="match status" value="1"/>
</dbReference>
<organism evidence="3">
    <name type="scientific">Davidia involucrata</name>
    <name type="common">Dove tree</name>
    <dbReference type="NCBI Taxonomy" id="16924"/>
    <lineage>
        <taxon>Eukaryota</taxon>
        <taxon>Viridiplantae</taxon>
        <taxon>Streptophyta</taxon>
        <taxon>Embryophyta</taxon>
        <taxon>Tracheophyta</taxon>
        <taxon>Spermatophyta</taxon>
        <taxon>Magnoliopsida</taxon>
        <taxon>eudicotyledons</taxon>
        <taxon>Gunneridae</taxon>
        <taxon>Pentapetalae</taxon>
        <taxon>asterids</taxon>
        <taxon>Cornales</taxon>
        <taxon>Nyssaceae</taxon>
        <taxon>Davidia</taxon>
    </lineage>
</organism>
<dbReference type="PANTHER" id="PTHR12161:SF14">
    <property type="entry name" value="REGULATOR OF VPS4 ACTIVITY IN THE MVB PATHWAY PROTEIN"/>
    <property type="match status" value="1"/>
</dbReference>
<feature type="compositionally biased region" description="Basic and acidic residues" evidence="2">
    <location>
        <begin position="368"/>
        <end position="378"/>
    </location>
</feature>
<dbReference type="GO" id="GO:0015031">
    <property type="term" value="P:protein transport"/>
    <property type="evidence" value="ECO:0007669"/>
    <property type="project" value="InterPro"/>
</dbReference>
<accession>A0A5B7AN72</accession>